<dbReference type="Proteomes" id="UP000725002">
    <property type="component" value="Unassembled WGS sequence"/>
</dbReference>
<dbReference type="SMART" id="SM00646">
    <property type="entry name" value="Ami_3"/>
    <property type="match status" value="1"/>
</dbReference>
<evidence type="ECO:0000256" key="3">
    <source>
        <dbReference type="ARBA" id="ARBA00022801"/>
    </source>
</evidence>
<comment type="caution">
    <text evidence="5">The sequence shown here is derived from an EMBL/GenBank/DDBJ whole genome shotgun (WGS) entry which is preliminary data.</text>
</comment>
<gene>
    <name evidence="5" type="ORF">IAB75_10540</name>
</gene>
<sequence length="377" mass="41257">MSFKYILAVLCAAAFLSPDGIPDSAAQTGSTAKPRLGTVVIDAGHGGKDAGCVSKDGRTYEKNLTLAIAKQLGQKIKAAYPEVKVYYTRLTDRYLTLNERADIANRNNADLFISIHINSNQSSSPSGFSSHIFGRASGKDSDLFRGNMDLCRRENSVILLEDDYTTKYQGFDPNDPESFIFFSLMQNAYYEQSLLFAGEVVQALEGGPITKNRGVSQDSFFVLWKTAMPAVLLELGFISNSADLKVLTTEKGRSQIADRLFNAFRKFKTKYDNSLDYSSASLSMAGATQQNRSTIAGIQSASAVYGIQIMASGREVPSDDKAFKGYSPVVVKDGDLYKYIVCVSGTEQEVRTAFKTVSKKFPGSFVVKVEDGTVSRR</sequence>
<comment type="catalytic activity">
    <reaction evidence="1">
        <text>Hydrolyzes the link between N-acetylmuramoyl residues and L-amino acid residues in certain cell-wall glycopeptides.</text>
        <dbReference type="EC" id="3.5.1.28"/>
    </reaction>
</comment>
<evidence type="ECO:0000313" key="5">
    <source>
        <dbReference type="EMBL" id="MBO8484529.1"/>
    </source>
</evidence>
<reference evidence="5" key="1">
    <citation type="submission" date="2020-10" db="EMBL/GenBank/DDBJ databases">
        <authorList>
            <person name="Gilroy R."/>
        </authorList>
    </citation>
    <scope>NUCLEOTIDE SEQUENCE</scope>
    <source>
        <strain evidence="5">G3-8215</strain>
    </source>
</reference>
<dbReference type="AlphaFoldDB" id="A0A940DT15"/>
<dbReference type="Pfam" id="PF01520">
    <property type="entry name" value="Amidase_3"/>
    <property type="match status" value="1"/>
</dbReference>
<evidence type="ECO:0000256" key="1">
    <source>
        <dbReference type="ARBA" id="ARBA00001561"/>
    </source>
</evidence>
<dbReference type="EMBL" id="JADILV010000077">
    <property type="protein sequence ID" value="MBO8484529.1"/>
    <property type="molecule type" value="Genomic_DNA"/>
</dbReference>
<evidence type="ECO:0000256" key="2">
    <source>
        <dbReference type="ARBA" id="ARBA00011901"/>
    </source>
</evidence>
<evidence type="ECO:0000313" key="6">
    <source>
        <dbReference type="Proteomes" id="UP000725002"/>
    </source>
</evidence>
<protein>
    <recommendedName>
        <fullName evidence="2">N-acetylmuramoyl-L-alanine amidase</fullName>
        <ecNumber evidence="2">3.5.1.28</ecNumber>
    </recommendedName>
</protein>
<evidence type="ECO:0000259" key="4">
    <source>
        <dbReference type="SMART" id="SM00646"/>
    </source>
</evidence>
<dbReference type="GO" id="GO:0030288">
    <property type="term" value="C:outer membrane-bounded periplasmic space"/>
    <property type="evidence" value="ECO:0007669"/>
    <property type="project" value="TreeGrafter"/>
</dbReference>
<dbReference type="Gene3D" id="3.40.630.40">
    <property type="entry name" value="Zn-dependent exopeptidases"/>
    <property type="match status" value="1"/>
</dbReference>
<accession>A0A940DT15</accession>
<dbReference type="GO" id="GO:0009253">
    <property type="term" value="P:peptidoglycan catabolic process"/>
    <property type="evidence" value="ECO:0007669"/>
    <property type="project" value="InterPro"/>
</dbReference>
<feature type="domain" description="MurNAc-LAA" evidence="4">
    <location>
        <begin position="101"/>
        <end position="265"/>
    </location>
</feature>
<dbReference type="CDD" id="cd02696">
    <property type="entry name" value="MurNAc-LAA"/>
    <property type="match status" value="1"/>
</dbReference>
<dbReference type="InterPro" id="IPR002508">
    <property type="entry name" value="MurNAc-LAA_cat"/>
</dbReference>
<dbReference type="PANTHER" id="PTHR30404">
    <property type="entry name" value="N-ACETYLMURAMOYL-L-ALANINE AMIDASE"/>
    <property type="match status" value="1"/>
</dbReference>
<proteinExistence type="predicted"/>
<name>A0A940DT15_9BACT</name>
<dbReference type="InterPro" id="IPR050695">
    <property type="entry name" value="N-acetylmuramoyl_amidase_3"/>
</dbReference>
<dbReference type="EC" id="3.5.1.28" evidence="2"/>
<keyword evidence="3" id="KW-0378">Hydrolase</keyword>
<reference evidence="5" key="2">
    <citation type="journal article" date="2021" name="PeerJ">
        <title>Extensive microbial diversity within the chicken gut microbiome revealed by metagenomics and culture.</title>
        <authorList>
            <person name="Gilroy R."/>
            <person name="Ravi A."/>
            <person name="Getino M."/>
            <person name="Pursley I."/>
            <person name="Horton D.L."/>
            <person name="Alikhan N.F."/>
            <person name="Baker D."/>
            <person name="Gharbi K."/>
            <person name="Hall N."/>
            <person name="Watson M."/>
            <person name="Adriaenssens E.M."/>
            <person name="Foster-Nyarko E."/>
            <person name="Jarju S."/>
            <person name="Secka A."/>
            <person name="Antonio M."/>
            <person name="Oren A."/>
            <person name="Chaudhuri R.R."/>
            <person name="La Ragione R."/>
            <person name="Hildebrand F."/>
            <person name="Pallen M.J."/>
        </authorList>
    </citation>
    <scope>NUCLEOTIDE SEQUENCE</scope>
    <source>
        <strain evidence="5">G3-8215</strain>
    </source>
</reference>
<organism evidence="5 6">
    <name type="scientific">Candidatus Cryptobacteroides avicola</name>
    <dbReference type="NCBI Taxonomy" id="2840757"/>
    <lineage>
        <taxon>Bacteria</taxon>
        <taxon>Pseudomonadati</taxon>
        <taxon>Bacteroidota</taxon>
        <taxon>Bacteroidia</taxon>
        <taxon>Bacteroidales</taxon>
        <taxon>Candidatus Cryptobacteroides</taxon>
    </lineage>
</organism>
<dbReference type="GO" id="GO:0008745">
    <property type="term" value="F:N-acetylmuramoyl-L-alanine amidase activity"/>
    <property type="evidence" value="ECO:0007669"/>
    <property type="project" value="UniProtKB-EC"/>
</dbReference>
<dbReference type="PANTHER" id="PTHR30404:SF0">
    <property type="entry name" value="N-ACETYLMURAMOYL-L-ALANINE AMIDASE AMIC"/>
    <property type="match status" value="1"/>
</dbReference>
<dbReference type="SUPFAM" id="SSF53187">
    <property type="entry name" value="Zn-dependent exopeptidases"/>
    <property type="match status" value="1"/>
</dbReference>